<evidence type="ECO:0000313" key="9">
    <source>
        <dbReference type="Proteomes" id="UP001322664"/>
    </source>
</evidence>
<dbReference type="PANTHER" id="PTHR43570">
    <property type="entry name" value="ALDEHYDE DEHYDROGENASE"/>
    <property type="match status" value="1"/>
</dbReference>
<evidence type="ECO:0000256" key="3">
    <source>
        <dbReference type="PIRNR" id="PIRNR036492"/>
    </source>
</evidence>
<evidence type="ECO:0000259" key="7">
    <source>
        <dbReference type="Pfam" id="PF00171"/>
    </source>
</evidence>
<evidence type="ECO:0000256" key="2">
    <source>
        <dbReference type="ARBA" id="ARBA00023002"/>
    </source>
</evidence>
<dbReference type="PANTHER" id="PTHR43570:SF16">
    <property type="entry name" value="ALDEHYDE DEHYDROGENASE TYPE III, ISOFORM Q"/>
    <property type="match status" value="1"/>
</dbReference>
<dbReference type="InterPro" id="IPR029510">
    <property type="entry name" value="Ald_DH_CS_GLU"/>
</dbReference>
<keyword evidence="6" id="KW-0175">Coiled coil</keyword>
<dbReference type="EMBL" id="CP137624">
    <property type="protein sequence ID" value="WPK12305.1"/>
    <property type="molecule type" value="Genomic_DNA"/>
</dbReference>
<evidence type="ECO:0000256" key="6">
    <source>
        <dbReference type="SAM" id="Coils"/>
    </source>
</evidence>
<dbReference type="RefSeq" id="WP_319837082.1">
    <property type="nucleotide sequence ID" value="NZ_CP137624.1"/>
</dbReference>
<name>A0ABZ0RZJ9_9BACI</name>
<dbReference type="CDD" id="cd07136">
    <property type="entry name" value="ALDH_YwdH-P39616"/>
    <property type="match status" value="1"/>
</dbReference>
<keyword evidence="2 3" id="KW-0560">Oxidoreductase</keyword>
<evidence type="ECO:0000313" key="8">
    <source>
        <dbReference type="EMBL" id="WPK12305.1"/>
    </source>
</evidence>
<evidence type="ECO:0000256" key="5">
    <source>
        <dbReference type="RuleBase" id="RU003345"/>
    </source>
</evidence>
<feature type="coiled-coil region" evidence="6">
    <location>
        <begin position="27"/>
        <end position="54"/>
    </location>
</feature>
<dbReference type="InterPro" id="IPR016161">
    <property type="entry name" value="Ald_DH/histidinol_DH"/>
</dbReference>
<dbReference type="SUPFAM" id="SSF53720">
    <property type="entry name" value="ALDH-like"/>
    <property type="match status" value="1"/>
</dbReference>
<sequence length="462" mass="51454">MNFTAQDVENMIAAQRSFYFSGATKNIEFRKAQLLKLKATIQKYEKDITAALKLDLNKSEFEAYATEIGIVLDSITHMVKNIDEWAMPIAVKTPVHFQPGKSYIVRDPYGTVLIIGPFNYPFQLVMEPLLGAIIGGNTAIIKPSEATVHTTKIIKQIIAETFEENYIHVVEGEKDEVEALIHASFDFIFFTGSVATGKVIMRAAADRLTPIVLELGGKSPAIVDQTANLQVAAKRIVWGKFTNNGQTCVAPDYVLVHSSVYKKFMKILKQTITAFYGENPQQSDDYGRIVHVRHFDKLNTILEAEAERITFGGTADREDLYIAPTIVEGAGWDSKVMEDEIFGPILPIMAYNDLANAIHAIRRLPKPLAAYLFTENDNAREYFLQELPFGGGCINDIMAHVGNTHLPFGGVGPSGMGAYHGEASFECFTHPKSILQRSTKLATNLLFPPYKQKVKLIRRVMK</sequence>
<dbReference type="PROSITE" id="PS00687">
    <property type="entry name" value="ALDEHYDE_DEHYDR_GLU"/>
    <property type="match status" value="1"/>
</dbReference>
<dbReference type="InterPro" id="IPR016163">
    <property type="entry name" value="Ald_DH_C"/>
</dbReference>
<feature type="active site" evidence="4">
    <location>
        <position position="214"/>
    </location>
</feature>
<protein>
    <recommendedName>
        <fullName evidence="3">Aldehyde dehydrogenase</fullName>
    </recommendedName>
</protein>
<feature type="domain" description="Aldehyde dehydrogenase" evidence="7">
    <location>
        <begin position="4"/>
        <end position="434"/>
    </location>
</feature>
<dbReference type="InterPro" id="IPR012394">
    <property type="entry name" value="Aldehyde_DH_NAD(P)"/>
</dbReference>
<organism evidence="8 9">
    <name type="scientific">Lysinibacillus louembei</name>
    <dbReference type="NCBI Taxonomy" id="1470088"/>
    <lineage>
        <taxon>Bacteria</taxon>
        <taxon>Bacillati</taxon>
        <taxon>Bacillota</taxon>
        <taxon>Bacilli</taxon>
        <taxon>Bacillales</taxon>
        <taxon>Bacillaceae</taxon>
        <taxon>Lysinibacillus</taxon>
    </lineage>
</organism>
<evidence type="ECO:0000256" key="4">
    <source>
        <dbReference type="PROSITE-ProRule" id="PRU10007"/>
    </source>
</evidence>
<proteinExistence type="inferred from homology"/>
<dbReference type="PROSITE" id="PS00070">
    <property type="entry name" value="ALDEHYDE_DEHYDR_CYS"/>
    <property type="match status" value="1"/>
</dbReference>
<dbReference type="Gene3D" id="3.40.605.10">
    <property type="entry name" value="Aldehyde Dehydrogenase, Chain A, domain 1"/>
    <property type="match status" value="1"/>
</dbReference>
<evidence type="ECO:0000256" key="1">
    <source>
        <dbReference type="ARBA" id="ARBA00009986"/>
    </source>
</evidence>
<dbReference type="Pfam" id="PF00171">
    <property type="entry name" value="Aldedh"/>
    <property type="match status" value="1"/>
</dbReference>
<dbReference type="InterPro" id="IPR016162">
    <property type="entry name" value="Ald_DH_N"/>
</dbReference>
<comment type="similarity">
    <text evidence="1 3 5">Belongs to the aldehyde dehydrogenase family.</text>
</comment>
<dbReference type="Proteomes" id="UP001322664">
    <property type="component" value="Chromosome"/>
</dbReference>
<dbReference type="InterPro" id="IPR015590">
    <property type="entry name" value="Aldehyde_DH_dom"/>
</dbReference>
<keyword evidence="9" id="KW-1185">Reference proteome</keyword>
<gene>
    <name evidence="8" type="ORF">R6U77_01040</name>
</gene>
<dbReference type="PIRSF" id="PIRSF036492">
    <property type="entry name" value="ALDH"/>
    <property type="match status" value="1"/>
</dbReference>
<accession>A0ABZ0RZJ9</accession>
<reference evidence="8 9" key="1">
    <citation type="submission" date="2023-09" db="EMBL/GenBank/DDBJ databases">
        <authorList>
            <person name="Page C.A."/>
            <person name="Perez-Diaz I.M."/>
        </authorList>
    </citation>
    <scope>NUCLEOTIDE SEQUENCE [LARGE SCALE GENOMIC DNA]</scope>
    <source>
        <strain evidence="8 9">Ll15</strain>
    </source>
</reference>
<dbReference type="Gene3D" id="3.40.309.10">
    <property type="entry name" value="Aldehyde Dehydrogenase, Chain A, domain 2"/>
    <property type="match status" value="1"/>
</dbReference>
<dbReference type="InterPro" id="IPR016160">
    <property type="entry name" value="Ald_DH_CS_CYS"/>
</dbReference>